<dbReference type="Proteomes" id="UP001209535">
    <property type="component" value="Unassembled WGS sequence"/>
</dbReference>
<evidence type="ECO:0000256" key="1">
    <source>
        <dbReference type="ARBA" id="ARBA00006252"/>
    </source>
</evidence>
<keyword evidence="5" id="KW-1185">Reference proteome</keyword>
<comment type="similarity">
    <text evidence="1">Belongs to the NAD(P)H dehydrogenase (quinone) family.</text>
</comment>
<dbReference type="SUPFAM" id="SSF52218">
    <property type="entry name" value="Flavoproteins"/>
    <property type="match status" value="1"/>
</dbReference>
<proteinExistence type="inferred from homology"/>
<feature type="domain" description="Flavodoxin-like fold" evidence="3">
    <location>
        <begin position="4"/>
        <end position="176"/>
    </location>
</feature>
<protein>
    <submittedName>
        <fullName evidence="4">NAD(P)H-dependent oxidoreductase</fullName>
    </submittedName>
</protein>
<evidence type="ECO:0000313" key="4">
    <source>
        <dbReference type="EMBL" id="MCU9849221.1"/>
    </source>
</evidence>
<dbReference type="InterPro" id="IPR003680">
    <property type="entry name" value="Flavodoxin_fold"/>
</dbReference>
<sequence length="197" mass="21764">MSAKRIFILNGHPGAVSLSRSLAEIYARAARAAGHEVRVVHLSELEFDADFGQGSFQDPKPLEPVLENVMRDLSWSNHFVLAMPMWWGGLPAKLKGLIDRSFLPGTTFDTRATTRLGMPSPLLTGRSARVIVTSDTPGWFQRLIYRNALIHQLRGQVLGFVGIRPARFTWFSGASHPGEGLVDRWARTVEGLGARAC</sequence>
<evidence type="ECO:0000259" key="3">
    <source>
        <dbReference type="Pfam" id="PF02525"/>
    </source>
</evidence>
<dbReference type="InterPro" id="IPR051545">
    <property type="entry name" value="NAD(P)H_dehydrogenase_qn"/>
</dbReference>
<dbReference type="Gene3D" id="3.40.50.360">
    <property type="match status" value="1"/>
</dbReference>
<organism evidence="4 5">
    <name type="scientific">Albidovulum salinarum</name>
    <dbReference type="NCBI Taxonomy" id="2984153"/>
    <lineage>
        <taxon>Bacteria</taxon>
        <taxon>Pseudomonadati</taxon>
        <taxon>Pseudomonadota</taxon>
        <taxon>Alphaproteobacteria</taxon>
        <taxon>Rhodobacterales</taxon>
        <taxon>Paracoccaceae</taxon>
        <taxon>Albidovulum</taxon>
    </lineage>
</organism>
<reference evidence="4 5" key="1">
    <citation type="submission" date="2022-10" db="EMBL/GenBank/DDBJ databases">
        <title>Defluviimonas sp. nov., isolated from ocean surface sediments.</title>
        <authorList>
            <person name="He W."/>
            <person name="Wang L."/>
            <person name="Zhang D.-F."/>
        </authorList>
    </citation>
    <scope>NUCLEOTIDE SEQUENCE [LARGE SCALE GENOMIC DNA]</scope>
    <source>
        <strain evidence="4 5">WL0024</strain>
    </source>
</reference>
<accession>A0ABT2X5K8</accession>
<dbReference type="Pfam" id="PF02525">
    <property type="entry name" value="Flavodoxin_2"/>
    <property type="match status" value="1"/>
</dbReference>
<dbReference type="EMBL" id="JAOVQO010000013">
    <property type="protein sequence ID" value="MCU9849221.1"/>
    <property type="molecule type" value="Genomic_DNA"/>
</dbReference>
<dbReference type="PANTHER" id="PTHR10204">
    <property type="entry name" value="NAD P H OXIDOREDUCTASE-RELATED"/>
    <property type="match status" value="1"/>
</dbReference>
<evidence type="ECO:0000256" key="2">
    <source>
        <dbReference type="ARBA" id="ARBA00023002"/>
    </source>
</evidence>
<keyword evidence="2" id="KW-0560">Oxidoreductase</keyword>
<comment type="caution">
    <text evidence="4">The sequence shown here is derived from an EMBL/GenBank/DDBJ whole genome shotgun (WGS) entry which is preliminary data.</text>
</comment>
<gene>
    <name evidence="4" type="ORF">OEZ60_14550</name>
</gene>
<dbReference type="RefSeq" id="WP_263337643.1">
    <property type="nucleotide sequence ID" value="NZ_JAOVQO010000013.1"/>
</dbReference>
<evidence type="ECO:0000313" key="5">
    <source>
        <dbReference type="Proteomes" id="UP001209535"/>
    </source>
</evidence>
<dbReference type="PANTHER" id="PTHR10204:SF34">
    <property type="entry name" value="NAD(P)H DEHYDROGENASE [QUINONE] 1 ISOFORM 1"/>
    <property type="match status" value="1"/>
</dbReference>
<dbReference type="InterPro" id="IPR029039">
    <property type="entry name" value="Flavoprotein-like_sf"/>
</dbReference>
<name>A0ABT2X5K8_9RHOB</name>